<protein>
    <submittedName>
        <fullName evidence="1">Uncharacterized protein</fullName>
    </submittedName>
</protein>
<evidence type="ECO:0000313" key="1">
    <source>
        <dbReference type="EMBL" id="KAK3788866.1"/>
    </source>
</evidence>
<accession>A0AAE1DZL6</accession>
<name>A0AAE1DZL6_9GAST</name>
<evidence type="ECO:0000313" key="2">
    <source>
        <dbReference type="Proteomes" id="UP001283361"/>
    </source>
</evidence>
<reference evidence="1" key="1">
    <citation type="journal article" date="2023" name="G3 (Bethesda)">
        <title>A reference genome for the long-term kleptoplast-retaining sea slug Elysia crispata morphotype clarki.</title>
        <authorList>
            <person name="Eastman K.E."/>
            <person name="Pendleton A.L."/>
            <person name="Shaikh M.A."/>
            <person name="Suttiyut T."/>
            <person name="Ogas R."/>
            <person name="Tomko P."/>
            <person name="Gavelis G."/>
            <person name="Widhalm J.R."/>
            <person name="Wisecaver J.H."/>
        </authorList>
    </citation>
    <scope>NUCLEOTIDE SEQUENCE</scope>
    <source>
        <strain evidence="1">ECLA1</strain>
    </source>
</reference>
<comment type="caution">
    <text evidence="1">The sequence shown here is derived from an EMBL/GenBank/DDBJ whole genome shotgun (WGS) entry which is preliminary data.</text>
</comment>
<keyword evidence="2" id="KW-1185">Reference proteome</keyword>
<gene>
    <name evidence="1" type="ORF">RRG08_012192</name>
</gene>
<proteinExistence type="predicted"/>
<dbReference type="Proteomes" id="UP001283361">
    <property type="component" value="Unassembled WGS sequence"/>
</dbReference>
<sequence>MKYLIRQSRAASCRDPENRLIATSPVLIFTAAIMYKPRAGSSSYVMKSNPASLRLHSAEDRFGSGEVVLRANRWETS</sequence>
<dbReference type="AlphaFoldDB" id="A0AAE1DZL6"/>
<dbReference type="EMBL" id="JAWDGP010001720">
    <property type="protein sequence ID" value="KAK3788866.1"/>
    <property type="molecule type" value="Genomic_DNA"/>
</dbReference>
<organism evidence="1 2">
    <name type="scientific">Elysia crispata</name>
    <name type="common">lettuce slug</name>
    <dbReference type="NCBI Taxonomy" id="231223"/>
    <lineage>
        <taxon>Eukaryota</taxon>
        <taxon>Metazoa</taxon>
        <taxon>Spiralia</taxon>
        <taxon>Lophotrochozoa</taxon>
        <taxon>Mollusca</taxon>
        <taxon>Gastropoda</taxon>
        <taxon>Heterobranchia</taxon>
        <taxon>Euthyneura</taxon>
        <taxon>Panpulmonata</taxon>
        <taxon>Sacoglossa</taxon>
        <taxon>Placobranchoidea</taxon>
        <taxon>Plakobranchidae</taxon>
        <taxon>Elysia</taxon>
    </lineage>
</organism>